<keyword evidence="2" id="KW-1185">Reference proteome</keyword>
<evidence type="ECO:0000313" key="2">
    <source>
        <dbReference type="Proteomes" id="UP001151760"/>
    </source>
</evidence>
<sequence>MSRLATRIKGSSKFLINLHGTVKAIYVEACHLANPDEVKAVIARGVKILQDEDVRKEVKNKYEVKSLKKEKESIIMWKETVGNFVQLLMSSCINAAIGKNINAASWKISAAC</sequence>
<protein>
    <submittedName>
        <fullName evidence="1">Uncharacterized protein</fullName>
    </submittedName>
</protein>
<dbReference type="EMBL" id="BQNB010013128">
    <property type="protein sequence ID" value="GJT12199.1"/>
    <property type="molecule type" value="Genomic_DNA"/>
</dbReference>
<proteinExistence type="predicted"/>
<evidence type="ECO:0000313" key="1">
    <source>
        <dbReference type="EMBL" id="GJT12199.1"/>
    </source>
</evidence>
<accession>A0ABQ5BD71</accession>
<comment type="caution">
    <text evidence="1">The sequence shown here is derived from an EMBL/GenBank/DDBJ whole genome shotgun (WGS) entry which is preliminary data.</text>
</comment>
<gene>
    <name evidence="1" type="ORF">Tco_0859241</name>
</gene>
<dbReference type="Proteomes" id="UP001151760">
    <property type="component" value="Unassembled WGS sequence"/>
</dbReference>
<name>A0ABQ5BD71_9ASTR</name>
<reference evidence="1" key="1">
    <citation type="journal article" date="2022" name="Int. J. Mol. Sci.">
        <title>Draft Genome of Tanacetum Coccineum: Genomic Comparison of Closely Related Tanacetum-Family Plants.</title>
        <authorList>
            <person name="Yamashiro T."/>
            <person name="Shiraishi A."/>
            <person name="Nakayama K."/>
            <person name="Satake H."/>
        </authorList>
    </citation>
    <scope>NUCLEOTIDE SEQUENCE</scope>
</reference>
<reference evidence="1" key="2">
    <citation type="submission" date="2022-01" db="EMBL/GenBank/DDBJ databases">
        <authorList>
            <person name="Yamashiro T."/>
            <person name="Shiraishi A."/>
            <person name="Satake H."/>
            <person name="Nakayama K."/>
        </authorList>
    </citation>
    <scope>NUCLEOTIDE SEQUENCE</scope>
</reference>
<organism evidence="1 2">
    <name type="scientific">Tanacetum coccineum</name>
    <dbReference type="NCBI Taxonomy" id="301880"/>
    <lineage>
        <taxon>Eukaryota</taxon>
        <taxon>Viridiplantae</taxon>
        <taxon>Streptophyta</taxon>
        <taxon>Embryophyta</taxon>
        <taxon>Tracheophyta</taxon>
        <taxon>Spermatophyta</taxon>
        <taxon>Magnoliopsida</taxon>
        <taxon>eudicotyledons</taxon>
        <taxon>Gunneridae</taxon>
        <taxon>Pentapetalae</taxon>
        <taxon>asterids</taxon>
        <taxon>campanulids</taxon>
        <taxon>Asterales</taxon>
        <taxon>Asteraceae</taxon>
        <taxon>Asteroideae</taxon>
        <taxon>Anthemideae</taxon>
        <taxon>Anthemidinae</taxon>
        <taxon>Tanacetum</taxon>
    </lineage>
</organism>